<comment type="similarity">
    <text evidence="1">Belongs to the leguminous lectin family.</text>
</comment>
<protein>
    <recommendedName>
        <fullName evidence="3">Legume lectin domain-containing protein</fullName>
    </recommendedName>
</protein>
<dbReference type="InterPro" id="IPR001220">
    <property type="entry name" value="Legume_lectin_dom"/>
</dbReference>
<keyword evidence="2" id="KW-0430">Lectin</keyword>
<proteinExistence type="inferred from homology"/>
<dbReference type="InterPro" id="IPR013320">
    <property type="entry name" value="ConA-like_dom_sf"/>
</dbReference>
<organism evidence="4 5">
    <name type="scientific">Rubroshorea leprosula</name>
    <dbReference type="NCBI Taxonomy" id="152421"/>
    <lineage>
        <taxon>Eukaryota</taxon>
        <taxon>Viridiplantae</taxon>
        <taxon>Streptophyta</taxon>
        <taxon>Embryophyta</taxon>
        <taxon>Tracheophyta</taxon>
        <taxon>Spermatophyta</taxon>
        <taxon>Magnoliopsida</taxon>
        <taxon>eudicotyledons</taxon>
        <taxon>Gunneridae</taxon>
        <taxon>Pentapetalae</taxon>
        <taxon>rosids</taxon>
        <taxon>malvids</taxon>
        <taxon>Malvales</taxon>
        <taxon>Dipterocarpaceae</taxon>
        <taxon>Rubroshorea</taxon>
    </lineage>
</organism>
<evidence type="ECO:0000256" key="2">
    <source>
        <dbReference type="ARBA" id="ARBA00022734"/>
    </source>
</evidence>
<feature type="domain" description="Legume lectin" evidence="3">
    <location>
        <begin position="11"/>
        <end position="144"/>
    </location>
</feature>
<evidence type="ECO:0000256" key="1">
    <source>
        <dbReference type="ARBA" id="ARBA00007606"/>
    </source>
</evidence>
<evidence type="ECO:0000259" key="3">
    <source>
        <dbReference type="Pfam" id="PF00139"/>
    </source>
</evidence>
<keyword evidence="5" id="KW-1185">Reference proteome</keyword>
<dbReference type="Gene3D" id="2.60.120.200">
    <property type="match status" value="1"/>
</dbReference>
<dbReference type="PANTHER" id="PTHR32401">
    <property type="entry name" value="CONCANAVALIN A-LIKE LECTIN FAMILY PROTEIN"/>
    <property type="match status" value="1"/>
</dbReference>
<comment type="caution">
    <text evidence="4">The sequence shown here is derived from an EMBL/GenBank/DDBJ whole genome shotgun (WGS) entry which is preliminary data.</text>
</comment>
<dbReference type="GO" id="GO:0030246">
    <property type="term" value="F:carbohydrate binding"/>
    <property type="evidence" value="ECO:0007669"/>
    <property type="project" value="UniProtKB-KW"/>
</dbReference>
<dbReference type="EMBL" id="BPVZ01000003">
    <property type="protein sequence ID" value="GKU88822.1"/>
    <property type="molecule type" value="Genomic_DNA"/>
</dbReference>
<accession>A0AAV5HJ18</accession>
<dbReference type="Proteomes" id="UP001054252">
    <property type="component" value="Unassembled WGS sequence"/>
</dbReference>
<gene>
    <name evidence="4" type="ORF">SLEP1_g3040</name>
</gene>
<evidence type="ECO:0000313" key="5">
    <source>
        <dbReference type="Proteomes" id="UP001054252"/>
    </source>
</evidence>
<dbReference type="Pfam" id="PF00139">
    <property type="entry name" value="Lectin_legB"/>
    <property type="match status" value="1"/>
</dbReference>
<name>A0AAV5HJ18_9ROSI</name>
<reference evidence="4 5" key="1">
    <citation type="journal article" date="2021" name="Commun. Biol.">
        <title>The genome of Shorea leprosula (Dipterocarpaceae) highlights the ecological relevance of drought in aseasonal tropical rainforests.</title>
        <authorList>
            <person name="Ng K.K.S."/>
            <person name="Kobayashi M.J."/>
            <person name="Fawcett J.A."/>
            <person name="Hatakeyama M."/>
            <person name="Paape T."/>
            <person name="Ng C.H."/>
            <person name="Ang C.C."/>
            <person name="Tnah L.H."/>
            <person name="Lee C.T."/>
            <person name="Nishiyama T."/>
            <person name="Sese J."/>
            <person name="O'Brien M.J."/>
            <person name="Copetti D."/>
            <person name="Mohd Noor M.I."/>
            <person name="Ong R.C."/>
            <person name="Putra M."/>
            <person name="Sireger I.Z."/>
            <person name="Indrioko S."/>
            <person name="Kosugi Y."/>
            <person name="Izuno A."/>
            <person name="Isagi Y."/>
            <person name="Lee S.L."/>
            <person name="Shimizu K.K."/>
        </authorList>
    </citation>
    <scope>NUCLEOTIDE SEQUENCE [LARGE SCALE GENOMIC DNA]</scope>
    <source>
        <strain evidence="4">214</strain>
    </source>
</reference>
<dbReference type="SUPFAM" id="SSF49899">
    <property type="entry name" value="Concanavalin A-like lectins/glucanases"/>
    <property type="match status" value="1"/>
</dbReference>
<dbReference type="AlphaFoldDB" id="A0AAV5HJ18"/>
<evidence type="ECO:0000313" key="4">
    <source>
        <dbReference type="EMBL" id="GKU88822.1"/>
    </source>
</evidence>
<dbReference type="PANTHER" id="PTHR32401:SF50">
    <property type="entry name" value="OS07G0133000 PROTEIN"/>
    <property type="match status" value="1"/>
</dbReference>
<dbReference type="InterPro" id="IPR050258">
    <property type="entry name" value="Leguminous_Lectin"/>
</dbReference>
<sequence>MTPISFHATFSPLRFKNSSNGEAFSLSASFAFTIILEYPKLGSHDLAFTIASSKDLRGALPRQYLGLLNASNIGNFSDHLFAVEFDMIQDFEFQDINDNHIGININNMISNASAPARYYSDSSTNQNLTLKSGIRIQAWINYNSM</sequence>
<dbReference type="CDD" id="cd06899">
    <property type="entry name" value="lectin_legume_LecRK_Arcelin_ConA"/>
    <property type="match status" value="1"/>
</dbReference>